<reference evidence="3 4" key="1">
    <citation type="journal article" date="2013" name="Curr. Biol.">
        <title>The Genome of the Foraminiferan Reticulomyxa filosa.</title>
        <authorList>
            <person name="Glockner G."/>
            <person name="Hulsmann N."/>
            <person name="Schleicher M."/>
            <person name="Noegel A.A."/>
            <person name="Eichinger L."/>
            <person name="Gallinger C."/>
            <person name="Pawlowski J."/>
            <person name="Sierra R."/>
            <person name="Euteneuer U."/>
            <person name="Pillet L."/>
            <person name="Moustafa A."/>
            <person name="Platzer M."/>
            <person name="Groth M."/>
            <person name="Szafranski K."/>
            <person name="Schliwa M."/>
        </authorList>
    </citation>
    <scope>NUCLEOTIDE SEQUENCE [LARGE SCALE GENOMIC DNA]</scope>
</reference>
<gene>
    <name evidence="3" type="ORF">RFI_20741</name>
</gene>
<sequence length="256" mass="28813">MQMLSEYMELVVGFSLILIGVLGIQKSNRHRSKSYYALLPIQEPSKHFTFSSLESQHNTILGDNIFQYPIEPTYKKSSLPANRRSFRCYFQNLTSFIRSWTPEFCYKLKEQSESNMDSLLVNTNTTIFFTGVIHGVSGQGHILGVLPALTFTKIASGVMFLLAFCVGTLLSMSVVTMGLGYLGMKLSQTNKHLPQKLSTIASVFAIVIEHDCILHQFSTDLILEFASKSTANENPKFNETKTKYLNSIYGIYGEKN</sequence>
<dbReference type="OrthoDB" id="669460at2759"/>
<feature type="transmembrane region" description="Helical" evidence="1">
    <location>
        <begin position="157"/>
        <end position="182"/>
    </location>
</feature>
<keyword evidence="1" id="KW-1133">Transmembrane helix</keyword>
<dbReference type="Pfam" id="PF13386">
    <property type="entry name" value="DsbD_2"/>
    <property type="match status" value="1"/>
</dbReference>
<keyword evidence="1" id="KW-0812">Transmembrane</keyword>
<dbReference type="Proteomes" id="UP000023152">
    <property type="component" value="Unassembled WGS sequence"/>
</dbReference>
<dbReference type="AlphaFoldDB" id="X6MT18"/>
<proteinExistence type="predicted"/>
<accession>X6MT18</accession>
<feature type="transmembrane region" description="Helical" evidence="1">
    <location>
        <begin position="6"/>
        <end position="24"/>
    </location>
</feature>
<name>X6MT18_RETFI</name>
<keyword evidence="4" id="KW-1185">Reference proteome</keyword>
<dbReference type="InterPro" id="IPR052776">
    <property type="entry name" value="Chloro_ReproSupport/MetalTrans"/>
</dbReference>
<evidence type="ECO:0000313" key="3">
    <source>
        <dbReference type="EMBL" id="ETO16597.1"/>
    </source>
</evidence>
<evidence type="ECO:0000259" key="2">
    <source>
        <dbReference type="Pfam" id="PF13386"/>
    </source>
</evidence>
<organism evidence="3 4">
    <name type="scientific">Reticulomyxa filosa</name>
    <dbReference type="NCBI Taxonomy" id="46433"/>
    <lineage>
        <taxon>Eukaryota</taxon>
        <taxon>Sar</taxon>
        <taxon>Rhizaria</taxon>
        <taxon>Retaria</taxon>
        <taxon>Foraminifera</taxon>
        <taxon>Monothalamids</taxon>
        <taxon>Reticulomyxidae</taxon>
        <taxon>Reticulomyxa</taxon>
    </lineage>
</organism>
<keyword evidence="1" id="KW-0472">Membrane</keyword>
<comment type="caution">
    <text evidence="3">The sequence shown here is derived from an EMBL/GenBank/DDBJ whole genome shotgun (WGS) entry which is preliminary data.</text>
</comment>
<dbReference type="EMBL" id="ASPP01018052">
    <property type="protein sequence ID" value="ETO16597.1"/>
    <property type="molecule type" value="Genomic_DNA"/>
</dbReference>
<evidence type="ECO:0000313" key="4">
    <source>
        <dbReference type="Proteomes" id="UP000023152"/>
    </source>
</evidence>
<feature type="domain" description="Urease accessory protein UreH-like transmembrane" evidence="2">
    <location>
        <begin position="112"/>
        <end position="206"/>
    </location>
</feature>
<evidence type="ECO:0000256" key="1">
    <source>
        <dbReference type="SAM" id="Phobius"/>
    </source>
</evidence>
<dbReference type="PANTHER" id="PTHR33876">
    <property type="entry name" value="UNNAMED PRODUCT"/>
    <property type="match status" value="1"/>
</dbReference>
<protein>
    <submittedName>
        <fullName evidence="3">High-affinity nickel-transport family protein</fullName>
    </submittedName>
</protein>
<dbReference type="InterPro" id="IPR039447">
    <property type="entry name" value="UreH-like_TM_dom"/>
</dbReference>
<dbReference type="PANTHER" id="PTHR33876:SF4">
    <property type="entry name" value="CHLOROPLAST PROTEIN FOR GROWTH AND FERTILITY 2"/>
    <property type="match status" value="1"/>
</dbReference>